<sequence length="694" mass="75215">MMSCSACGSTDLVLNPSRGDTVCGTCGEVLEERNMVVDVSFGEGEGGAKYLQGRTFQITTSQERVTSKGIAEICKIASSLDLDATIQEPGRRILTLAVQKGFNQGRSTKLIASACLYLACRRSRSHHLLIDFSDHLRRPVREIGGTYVKLMQRLLGNHARFPLDAGAPLMEIPVVDPSVFIERFARKLWKAMCLKGHPMKHLMTVEDCACNACGLQIAGSSWIFSCSSCKTFVCEQCQREASADMMVSQETARTRKQVQNTAMRLIQFMHRDWTPRATNISIPMRSRSGHRGTIFWTRDSVDTFRAGHPRKAALLLGIAAWGSRPRGRGYGSQPARICVGRRPNGLVGAALLIAAFYHKIGFSAGDISEVVRIGEGTLRLRLKEVMSTAVSSMSREEFERQGDALVADPGARQGDGSEQPPCLKRRMLNERQRQMLRRALPDAGPQATPPALLDGAAAPASAAPLLGGAASARGPAAESAPALSQVEKFTAREPSAELIEDIARDVARHHRVEGLLGGEAGSAASEGAASRIEGLLAGRQFEAEAAQGQPSAPGTPKSAAAAGAHEESLSDMDDEELDSYLLLDPEEQQHKAEIWHEVNKDYLEEWHLRSREARRKREQQEQRSQKAASDAGAASDAASEAGSARTGTSGASGKRRFPAASSCTQSAVLALTKKGKVNKNRINIENLEKLFNFE</sequence>
<evidence type="ECO:0000256" key="9">
    <source>
        <dbReference type="ARBA" id="ARBA00023242"/>
    </source>
</evidence>
<dbReference type="Pfam" id="PF07741">
    <property type="entry name" value="BRF1"/>
    <property type="match status" value="1"/>
</dbReference>
<feature type="domain" description="TFIIB-type" evidence="13">
    <location>
        <begin position="1"/>
        <end position="31"/>
    </location>
</feature>
<evidence type="ECO:0000256" key="3">
    <source>
        <dbReference type="ARBA" id="ARBA00022723"/>
    </source>
</evidence>
<keyword evidence="3" id="KW-0479">Metal-binding</keyword>
<dbReference type="PANTHER" id="PTHR11618:SF4">
    <property type="entry name" value="TRANSCRIPTION FACTOR IIIB 90 KDA SUBUNIT"/>
    <property type="match status" value="1"/>
</dbReference>
<comment type="similarity">
    <text evidence="2">Belongs to the TFIIB family.</text>
</comment>
<dbReference type="InterPro" id="IPR036915">
    <property type="entry name" value="Cyclin-like_sf"/>
</dbReference>
<reference evidence="14" key="1">
    <citation type="submission" date="2023-10" db="EMBL/GenBank/DDBJ databases">
        <authorList>
            <person name="Chen Y."/>
            <person name="Shah S."/>
            <person name="Dougan E. K."/>
            <person name="Thang M."/>
            <person name="Chan C."/>
        </authorList>
    </citation>
    <scope>NUCLEOTIDE SEQUENCE [LARGE SCALE GENOMIC DNA]</scope>
</reference>
<dbReference type="Pfam" id="PF00382">
    <property type="entry name" value="TFIIB"/>
    <property type="match status" value="2"/>
</dbReference>
<evidence type="ECO:0000256" key="12">
    <source>
        <dbReference type="SAM" id="MobiDB-lite"/>
    </source>
</evidence>
<dbReference type="InterPro" id="IPR013150">
    <property type="entry name" value="TFIIB_cyclin"/>
</dbReference>
<dbReference type="Gene3D" id="2.20.25.10">
    <property type="match status" value="1"/>
</dbReference>
<keyword evidence="5 11" id="KW-0863">Zinc-finger</keyword>
<keyword evidence="8" id="KW-0804">Transcription</keyword>
<organism evidence="14 15">
    <name type="scientific">Prorocentrum cordatum</name>
    <dbReference type="NCBI Taxonomy" id="2364126"/>
    <lineage>
        <taxon>Eukaryota</taxon>
        <taxon>Sar</taxon>
        <taxon>Alveolata</taxon>
        <taxon>Dinophyceae</taxon>
        <taxon>Prorocentrales</taxon>
        <taxon>Prorocentraceae</taxon>
        <taxon>Prorocentrum</taxon>
    </lineage>
</organism>
<dbReference type="InterPro" id="IPR013137">
    <property type="entry name" value="Znf_TFIIB"/>
</dbReference>
<keyword evidence="6" id="KW-0862">Zinc</keyword>
<dbReference type="EMBL" id="CAUYUJ010014382">
    <property type="protein sequence ID" value="CAK0840454.1"/>
    <property type="molecule type" value="Genomic_DNA"/>
</dbReference>
<accession>A0ABN9T6I4</accession>
<keyword evidence="7" id="KW-0805">Transcription regulation</keyword>
<dbReference type="PANTHER" id="PTHR11618">
    <property type="entry name" value="TRANSCRIPTION INITIATION FACTOR IIB-RELATED"/>
    <property type="match status" value="1"/>
</dbReference>
<dbReference type="InterPro" id="IPR023486">
    <property type="entry name" value="TFIIB_CS"/>
</dbReference>
<dbReference type="SUPFAM" id="SSF57783">
    <property type="entry name" value="Zinc beta-ribbon"/>
    <property type="match status" value="1"/>
</dbReference>
<dbReference type="Gene3D" id="1.10.472.10">
    <property type="entry name" value="Cyclin-like"/>
    <property type="match status" value="2"/>
</dbReference>
<dbReference type="Proteomes" id="UP001189429">
    <property type="component" value="Unassembled WGS sequence"/>
</dbReference>
<evidence type="ECO:0000256" key="4">
    <source>
        <dbReference type="ARBA" id="ARBA00022737"/>
    </source>
</evidence>
<evidence type="ECO:0000256" key="1">
    <source>
        <dbReference type="ARBA" id="ARBA00004123"/>
    </source>
</evidence>
<feature type="region of interest" description="Disordered" evidence="12">
    <location>
        <begin position="613"/>
        <end position="663"/>
    </location>
</feature>
<comment type="caution">
    <text evidence="14">The sequence shown here is derived from an EMBL/GenBank/DDBJ whole genome shotgun (WGS) entry which is preliminary data.</text>
</comment>
<dbReference type="SUPFAM" id="SSF47954">
    <property type="entry name" value="Cyclin-like"/>
    <property type="match status" value="2"/>
</dbReference>
<name>A0ABN9T6I4_9DINO</name>
<keyword evidence="9" id="KW-0539">Nucleus</keyword>
<dbReference type="Pfam" id="PF08271">
    <property type="entry name" value="Zn_Ribbon_TF"/>
    <property type="match status" value="1"/>
</dbReference>
<comment type="subcellular location">
    <subcellularLocation>
        <location evidence="1">Nucleus</location>
    </subcellularLocation>
</comment>
<dbReference type="Gene3D" id="1.20.5.650">
    <property type="entry name" value="Single helix bin"/>
    <property type="match status" value="1"/>
</dbReference>
<keyword evidence="4" id="KW-0677">Repeat</keyword>
<protein>
    <recommendedName>
        <fullName evidence="10">B-related factor 1</fullName>
    </recommendedName>
</protein>
<evidence type="ECO:0000256" key="10">
    <source>
        <dbReference type="ARBA" id="ARBA00031009"/>
    </source>
</evidence>
<dbReference type="InterPro" id="IPR000812">
    <property type="entry name" value="TFIIB"/>
</dbReference>
<evidence type="ECO:0000313" key="15">
    <source>
        <dbReference type="Proteomes" id="UP001189429"/>
    </source>
</evidence>
<dbReference type="PRINTS" id="PR00685">
    <property type="entry name" value="TIFACTORIIB"/>
</dbReference>
<evidence type="ECO:0000256" key="8">
    <source>
        <dbReference type="ARBA" id="ARBA00023163"/>
    </source>
</evidence>
<gene>
    <name evidence="14" type="ORF">PCOR1329_LOCUS35905</name>
</gene>
<evidence type="ECO:0000259" key="13">
    <source>
        <dbReference type="PROSITE" id="PS51134"/>
    </source>
</evidence>
<feature type="compositionally biased region" description="Low complexity" evidence="12">
    <location>
        <begin position="625"/>
        <end position="652"/>
    </location>
</feature>
<evidence type="ECO:0000256" key="2">
    <source>
        <dbReference type="ARBA" id="ARBA00010857"/>
    </source>
</evidence>
<feature type="region of interest" description="Disordered" evidence="12">
    <location>
        <begin position="543"/>
        <end position="573"/>
    </location>
</feature>
<dbReference type="PROSITE" id="PS51134">
    <property type="entry name" value="ZF_TFIIB"/>
    <property type="match status" value="1"/>
</dbReference>
<evidence type="ECO:0000256" key="7">
    <source>
        <dbReference type="ARBA" id="ARBA00023015"/>
    </source>
</evidence>
<evidence type="ECO:0000256" key="5">
    <source>
        <dbReference type="ARBA" id="ARBA00022771"/>
    </source>
</evidence>
<proteinExistence type="inferred from homology"/>
<evidence type="ECO:0000256" key="11">
    <source>
        <dbReference type="PROSITE-ProRule" id="PRU00469"/>
    </source>
</evidence>
<dbReference type="InterPro" id="IPR011665">
    <property type="entry name" value="BRF1_TBP-bd_dom"/>
</dbReference>
<dbReference type="PROSITE" id="PS00782">
    <property type="entry name" value="TFIIB"/>
    <property type="match status" value="1"/>
</dbReference>
<keyword evidence="15" id="KW-1185">Reference proteome</keyword>
<evidence type="ECO:0000313" key="14">
    <source>
        <dbReference type="EMBL" id="CAK0840454.1"/>
    </source>
</evidence>
<evidence type="ECO:0000256" key="6">
    <source>
        <dbReference type="ARBA" id="ARBA00022833"/>
    </source>
</evidence>